<evidence type="ECO:0000256" key="5">
    <source>
        <dbReference type="ARBA" id="ARBA00022833"/>
    </source>
</evidence>
<evidence type="ECO:0000313" key="10">
    <source>
        <dbReference type="Proteomes" id="UP000711407"/>
    </source>
</evidence>
<name>A0A921E6W3_9BACT</name>
<dbReference type="Proteomes" id="UP000711407">
    <property type="component" value="Unassembled WGS sequence"/>
</dbReference>
<comment type="similarity">
    <text evidence="1 7">Belongs to the peptidase M3 family.</text>
</comment>
<protein>
    <submittedName>
        <fullName evidence="9">M3 family metallopeptidase</fullName>
    </submittedName>
</protein>
<evidence type="ECO:0000313" key="9">
    <source>
        <dbReference type="EMBL" id="HJE38408.1"/>
    </source>
</evidence>
<dbReference type="PANTHER" id="PTHR43660">
    <property type="entry name" value="DIPEPTIDYL CARBOXYPEPTIDASE"/>
    <property type="match status" value="1"/>
</dbReference>
<dbReference type="PANTHER" id="PTHR43660:SF1">
    <property type="entry name" value="DIPEPTIDYL CARBOXYPEPTIDASE"/>
    <property type="match status" value="1"/>
</dbReference>
<dbReference type="GO" id="GO:0006508">
    <property type="term" value="P:proteolysis"/>
    <property type="evidence" value="ECO:0007669"/>
    <property type="project" value="UniProtKB-KW"/>
</dbReference>
<keyword evidence="3 7" id="KW-0479">Metal-binding</keyword>
<evidence type="ECO:0000256" key="4">
    <source>
        <dbReference type="ARBA" id="ARBA00022801"/>
    </source>
</evidence>
<dbReference type="Gene3D" id="3.40.390.10">
    <property type="entry name" value="Collagenase (Catalytic Domain)"/>
    <property type="match status" value="1"/>
</dbReference>
<evidence type="ECO:0000259" key="8">
    <source>
        <dbReference type="Pfam" id="PF01432"/>
    </source>
</evidence>
<organism evidence="9 10">
    <name type="scientific">Candidatus Amulumruptor caecigallinarius</name>
    <dbReference type="NCBI Taxonomy" id="2109911"/>
    <lineage>
        <taxon>Bacteria</taxon>
        <taxon>Pseudomonadati</taxon>
        <taxon>Bacteroidota</taxon>
        <taxon>Bacteroidia</taxon>
        <taxon>Bacteroidales</taxon>
        <taxon>Muribaculaceae</taxon>
        <taxon>Candidatus Amulumruptor</taxon>
    </lineage>
</organism>
<dbReference type="GO" id="GO:0004180">
    <property type="term" value="F:carboxypeptidase activity"/>
    <property type="evidence" value="ECO:0007669"/>
    <property type="project" value="TreeGrafter"/>
</dbReference>
<sequence>MSTATNPLFNEFTDTPYGTIPFSRITPKDMEAAMERGIALGLDEINAIADSKEAPTFQNTIVALEHSGRDLDRVLNVFYPLLEAANSDEMNDIAMRMTPRLSDYSTSITLNEKLWERVRTVYDNRKALSVNLNKEDSMLLKNTYDSFARNGALLQGTDRETYKKLNAELSELTTRFGQNVLKELNTYEIWLTADDLAGLPESSVEAAAFAAKEKGREGEYLFTLAQPTYMAFMKYSSRRDLREKMWRLYNGRNLKGEYDNTAIMRHIAEVRRQIAVLLGHKNYAEYSLEHTMAKTPEAVYNLLNKLVEAYRPAQQREFVELADYAGSLEGKPVEIMPWDYSYYANKLKEAKYDFDEEALRPYFELSAVIDGVFGLAGKLYGLSFKENPDIEVYHPDVKAYEVTDGDGKFMGIFYADFFPRESKRPGAWMTEFRPEEIKDDGTEVRPLITIVTNFTKPTDSKPSLLTPYEVETFLHEFGHSLHGLLAKTRYASMSGTSVYRDFVELPSQFNENFMTKKEFLDGFARHYVTKQPIPSDTIAKMVASQQFGAAYACLRQLNFGLIDMAWHTATEPVEDFAALELIAGEPVQMFPAIDNSLISPQFSHIFAGGYAAGYYSYKWSEVLDADAFAKFEEDGIFNPATAASFRHNILERGGTEDPAELYRRFRGQEPTVDALLHRDGIIPGK</sequence>
<evidence type="ECO:0000256" key="6">
    <source>
        <dbReference type="ARBA" id="ARBA00023049"/>
    </source>
</evidence>
<evidence type="ECO:0000256" key="1">
    <source>
        <dbReference type="ARBA" id="ARBA00006040"/>
    </source>
</evidence>
<dbReference type="InterPro" id="IPR024079">
    <property type="entry name" value="MetalloPept_cat_dom_sf"/>
</dbReference>
<reference evidence="9" key="2">
    <citation type="submission" date="2021-09" db="EMBL/GenBank/DDBJ databases">
        <authorList>
            <person name="Gilroy R."/>
        </authorList>
    </citation>
    <scope>NUCLEOTIDE SEQUENCE</scope>
    <source>
        <strain evidence="9">4100</strain>
    </source>
</reference>
<evidence type="ECO:0000256" key="2">
    <source>
        <dbReference type="ARBA" id="ARBA00022670"/>
    </source>
</evidence>
<dbReference type="InterPro" id="IPR024077">
    <property type="entry name" value="Neurolysin/TOP_dom2"/>
</dbReference>
<dbReference type="GO" id="GO:0005829">
    <property type="term" value="C:cytosol"/>
    <property type="evidence" value="ECO:0007669"/>
    <property type="project" value="UniProtKB-ARBA"/>
</dbReference>
<proteinExistence type="inferred from homology"/>
<keyword evidence="6 7" id="KW-0482">Metalloprotease</keyword>
<evidence type="ECO:0000256" key="7">
    <source>
        <dbReference type="RuleBase" id="RU003435"/>
    </source>
</evidence>
<dbReference type="InterPro" id="IPR045090">
    <property type="entry name" value="Pept_M3A_M3B"/>
</dbReference>
<dbReference type="InterPro" id="IPR034005">
    <property type="entry name" value="M3A_DCP"/>
</dbReference>
<dbReference type="EMBL" id="DYXT01000011">
    <property type="protein sequence ID" value="HJE38408.1"/>
    <property type="molecule type" value="Genomic_DNA"/>
</dbReference>
<comment type="cofactor">
    <cofactor evidence="7">
        <name>Zn(2+)</name>
        <dbReference type="ChEBI" id="CHEBI:29105"/>
    </cofactor>
    <text evidence="7">Binds 1 zinc ion.</text>
</comment>
<dbReference type="AlphaFoldDB" id="A0A921E6W3"/>
<keyword evidence="4 7" id="KW-0378">Hydrolase</keyword>
<evidence type="ECO:0000256" key="3">
    <source>
        <dbReference type="ARBA" id="ARBA00022723"/>
    </source>
</evidence>
<reference evidence="9" key="1">
    <citation type="journal article" date="2021" name="PeerJ">
        <title>Extensive microbial diversity within the chicken gut microbiome revealed by metagenomics and culture.</title>
        <authorList>
            <person name="Gilroy R."/>
            <person name="Ravi A."/>
            <person name="Getino M."/>
            <person name="Pursley I."/>
            <person name="Horton D.L."/>
            <person name="Alikhan N.F."/>
            <person name="Baker D."/>
            <person name="Gharbi K."/>
            <person name="Hall N."/>
            <person name="Watson M."/>
            <person name="Adriaenssens E.M."/>
            <person name="Foster-Nyarko E."/>
            <person name="Jarju S."/>
            <person name="Secka A."/>
            <person name="Antonio M."/>
            <person name="Oren A."/>
            <person name="Chaudhuri R.R."/>
            <person name="La Ragione R."/>
            <person name="Hildebrand F."/>
            <person name="Pallen M.J."/>
        </authorList>
    </citation>
    <scope>NUCLEOTIDE SEQUENCE</scope>
    <source>
        <strain evidence="9">4100</strain>
    </source>
</reference>
<dbReference type="GO" id="GO:0046872">
    <property type="term" value="F:metal ion binding"/>
    <property type="evidence" value="ECO:0007669"/>
    <property type="project" value="UniProtKB-UniRule"/>
</dbReference>
<dbReference type="InterPro" id="IPR001567">
    <property type="entry name" value="Pept_M3A_M3B_dom"/>
</dbReference>
<dbReference type="SUPFAM" id="SSF55486">
    <property type="entry name" value="Metalloproteases ('zincins'), catalytic domain"/>
    <property type="match status" value="1"/>
</dbReference>
<gene>
    <name evidence="9" type="ORF">K8V47_01400</name>
</gene>
<keyword evidence="2 7" id="KW-0645">Protease</keyword>
<feature type="domain" description="Peptidase M3A/M3B catalytic" evidence="8">
    <location>
        <begin position="232"/>
        <end position="677"/>
    </location>
</feature>
<dbReference type="Pfam" id="PF01432">
    <property type="entry name" value="Peptidase_M3"/>
    <property type="match status" value="1"/>
</dbReference>
<keyword evidence="5 7" id="KW-0862">Zinc</keyword>
<dbReference type="GO" id="GO:0004222">
    <property type="term" value="F:metalloendopeptidase activity"/>
    <property type="evidence" value="ECO:0007669"/>
    <property type="project" value="InterPro"/>
</dbReference>
<accession>A0A921E6W3</accession>
<comment type="caution">
    <text evidence="9">The sequence shown here is derived from an EMBL/GenBank/DDBJ whole genome shotgun (WGS) entry which is preliminary data.</text>
</comment>
<dbReference type="FunFam" id="3.40.390.10:FF:000009">
    <property type="entry name" value="Oligopeptidase A"/>
    <property type="match status" value="1"/>
</dbReference>
<dbReference type="CDD" id="cd06456">
    <property type="entry name" value="M3A_DCP"/>
    <property type="match status" value="1"/>
</dbReference>
<dbReference type="Gene3D" id="1.10.1370.10">
    <property type="entry name" value="Neurolysin, domain 3"/>
    <property type="match status" value="1"/>
</dbReference>